<organism evidence="3 4">
    <name type="scientific">Denitrobaculum tricleocarpae</name>
    <dbReference type="NCBI Taxonomy" id="2591009"/>
    <lineage>
        <taxon>Bacteria</taxon>
        <taxon>Pseudomonadati</taxon>
        <taxon>Pseudomonadota</taxon>
        <taxon>Alphaproteobacteria</taxon>
        <taxon>Rhodospirillales</taxon>
        <taxon>Rhodospirillaceae</taxon>
        <taxon>Denitrobaculum</taxon>
    </lineage>
</organism>
<evidence type="ECO:0000313" key="4">
    <source>
        <dbReference type="Proteomes" id="UP000315252"/>
    </source>
</evidence>
<dbReference type="Pfam" id="PF05016">
    <property type="entry name" value="ParE_toxin"/>
    <property type="match status" value="1"/>
</dbReference>
<dbReference type="EMBL" id="VHSH01000011">
    <property type="protein sequence ID" value="TQV73367.1"/>
    <property type="molecule type" value="Genomic_DNA"/>
</dbReference>
<evidence type="ECO:0000313" key="3">
    <source>
        <dbReference type="EMBL" id="TQV73367.1"/>
    </source>
</evidence>
<comment type="caution">
    <text evidence="3">The sequence shown here is derived from an EMBL/GenBank/DDBJ whole genome shotgun (WGS) entry which is preliminary data.</text>
</comment>
<sequence length="101" mass="11629">MTGFRVSKAALADLRSIGRYTEKQWGRLQRRLYLKGLNDGFKTLSVTPTIAAERQQFEPPVRIHPYEKHLIVYVLEEKGILIVRVLHQSMDVPGQLSSDHK</sequence>
<gene>
    <name evidence="3" type="ORF">FKG95_25465</name>
</gene>
<evidence type="ECO:0000256" key="2">
    <source>
        <dbReference type="PIRNR" id="PIRNR029218"/>
    </source>
</evidence>
<reference evidence="3 4" key="1">
    <citation type="submission" date="2019-06" db="EMBL/GenBank/DDBJ databases">
        <title>Whole genome sequence for Rhodospirillaceae sp. R148.</title>
        <authorList>
            <person name="Wang G."/>
        </authorList>
    </citation>
    <scope>NUCLEOTIDE SEQUENCE [LARGE SCALE GENOMIC DNA]</scope>
    <source>
        <strain evidence="3 4">R148</strain>
    </source>
</reference>
<name>A0A545T824_9PROT</name>
<proteinExistence type="inferred from homology"/>
<dbReference type="AlphaFoldDB" id="A0A545T824"/>
<accession>A0A545T824</accession>
<dbReference type="InterPro" id="IPR028344">
    <property type="entry name" value="ParE1/4"/>
</dbReference>
<dbReference type="Gene3D" id="3.30.2310.20">
    <property type="entry name" value="RelE-like"/>
    <property type="match status" value="1"/>
</dbReference>
<dbReference type="RefSeq" id="WP_142899266.1">
    <property type="nucleotide sequence ID" value="NZ_ML660062.1"/>
</dbReference>
<dbReference type="OrthoDB" id="7173315at2"/>
<protein>
    <recommendedName>
        <fullName evidence="2">Toxin</fullName>
    </recommendedName>
</protein>
<keyword evidence="1" id="KW-1277">Toxin-antitoxin system</keyword>
<comment type="similarity">
    <text evidence="2">Belongs to the RelE toxin family.</text>
</comment>
<evidence type="ECO:0000256" key="1">
    <source>
        <dbReference type="ARBA" id="ARBA00022649"/>
    </source>
</evidence>
<dbReference type="PIRSF" id="PIRSF029218">
    <property type="entry name" value="ParE"/>
    <property type="match status" value="1"/>
</dbReference>
<dbReference type="Proteomes" id="UP000315252">
    <property type="component" value="Unassembled WGS sequence"/>
</dbReference>
<dbReference type="InterPro" id="IPR035093">
    <property type="entry name" value="RelE/ParE_toxin_dom_sf"/>
</dbReference>
<dbReference type="InterPro" id="IPR007712">
    <property type="entry name" value="RelE/ParE_toxin"/>
</dbReference>
<keyword evidence="4" id="KW-1185">Reference proteome</keyword>